<feature type="repeat" description="TPR" evidence="3">
    <location>
        <begin position="940"/>
        <end position="973"/>
    </location>
</feature>
<comment type="caution">
    <text evidence="5">The sequence shown here is derived from an EMBL/GenBank/DDBJ whole genome shotgun (WGS) entry which is preliminary data.</text>
</comment>
<feature type="compositionally biased region" description="Polar residues" evidence="4">
    <location>
        <begin position="10"/>
        <end position="29"/>
    </location>
</feature>
<proteinExistence type="predicted"/>
<dbReference type="STRING" id="94130.A0A2Z6R1V9"/>
<dbReference type="PROSITE" id="PS50005">
    <property type="entry name" value="TPR"/>
    <property type="match status" value="3"/>
</dbReference>
<evidence type="ECO:0000256" key="2">
    <source>
        <dbReference type="ARBA" id="ARBA00022803"/>
    </source>
</evidence>
<feature type="compositionally biased region" description="Polar residues" evidence="4">
    <location>
        <begin position="1202"/>
        <end position="1212"/>
    </location>
</feature>
<dbReference type="OrthoDB" id="124397at2759"/>
<gene>
    <name evidence="6" type="ORF">RCL2_001573600</name>
    <name evidence="5" type="ORF">RclHR1_02740018</name>
</gene>
<name>A0A2Z6R1V9_9GLOM</name>
<dbReference type="InterPro" id="IPR050498">
    <property type="entry name" value="Ycf3"/>
</dbReference>
<keyword evidence="2 3" id="KW-0802">TPR repeat</keyword>
<dbReference type="Pfam" id="PF13181">
    <property type="entry name" value="TPR_8"/>
    <property type="match status" value="2"/>
</dbReference>
<evidence type="ECO:0000313" key="6">
    <source>
        <dbReference type="EMBL" id="GES88809.1"/>
    </source>
</evidence>
<evidence type="ECO:0000256" key="4">
    <source>
        <dbReference type="SAM" id="MobiDB-lite"/>
    </source>
</evidence>
<organism evidence="5 7">
    <name type="scientific">Rhizophagus clarus</name>
    <dbReference type="NCBI Taxonomy" id="94130"/>
    <lineage>
        <taxon>Eukaryota</taxon>
        <taxon>Fungi</taxon>
        <taxon>Fungi incertae sedis</taxon>
        <taxon>Mucoromycota</taxon>
        <taxon>Glomeromycotina</taxon>
        <taxon>Glomeromycetes</taxon>
        <taxon>Glomerales</taxon>
        <taxon>Glomeraceae</taxon>
        <taxon>Rhizophagus</taxon>
    </lineage>
</organism>
<dbReference type="InterPro" id="IPR019734">
    <property type="entry name" value="TPR_rpt"/>
</dbReference>
<feature type="repeat" description="TPR" evidence="3">
    <location>
        <begin position="766"/>
        <end position="799"/>
    </location>
</feature>
<feature type="compositionally biased region" description="Low complexity" evidence="4">
    <location>
        <begin position="1213"/>
        <end position="1241"/>
    </location>
</feature>
<reference evidence="6" key="2">
    <citation type="submission" date="2019-10" db="EMBL/GenBank/DDBJ databases">
        <title>Conservation and host-specific expression of non-tandemly repeated heterogenous ribosome RNA gene in arbuscular mycorrhizal fungi.</title>
        <authorList>
            <person name="Maeda T."/>
            <person name="Kobayashi Y."/>
            <person name="Nakagawa T."/>
            <person name="Ezawa T."/>
            <person name="Yamaguchi K."/>
            <person name="Bino T."/>
            <person name="Nishimoto Y."/>
            <person name="Shigenobu S."/>
            <person name="Kawaguchi M."/>
        </authorList>
    </citation>
    <scope>NUCLEOTIDE SEQUENCE</scope>
    <source>
        <strain evidence="6">HR1</strain>
    </source>
</reference>
<protein>
    <submittedName>
        <fullName evidence="5">Uncharacterized protein</fullName>
    </submittedName>
</protein>
<keyword evidence="1" id="KW-0677">Repeat</keyword>
<dbReference type="SUPFAM" id="SSF48439">
    <property type="entry name" value="Protein prenylyltransferase"/>
    <property type="match status" value="1"/>
</dbReference>
<dbReference type="PANTHER" id="PTHR44858">
    <property type="entry name" value="TETRATRICOPEPTIDE REPEAT PROTEIN 6"/>
    <property type="match status" value="1"/>
</dbReference>
<feature type="region of interest" description="Disordered" evidence="4">
    <location>
        <begin position="1199"/>
        <end position="1241"/>
    </location>
</feature>
<evidence type="ECO:0000256" key="1">
    <source>
        <dbReference type="ARBA" id="ARBA00022737"/>
    </source>
</evidence>
<dbReference type="Proteomes" id="UP000247702">
    <property type="component" value="Unassembled WGS sequence"/>
</dbReference>
<dbReference type="EMBL" id="BEXD01001935">
    <property type="protein sequence ID" value="GBB96387.1"/>
    <property type="molecule type" value="Genomic_DNA"/>
</dbReference>
<dbReference type="AlphaFoldDB" id="A0A2Z6R1V9"/>
<dbReference type="Proteomes" id="UP000615446">
    <property type="component" value="Unassembled WGS sequence"/>
</dbReference>
<dbReference type="EMBL" id="BLAL01000182">
    <property type="protein sequence ID" value="GES88809.1"/>
    <property type="molecule type" value="Genomic_DNA"/>
</dbReference>
<dbReference type="SUPFAM" id="SSF48452">
    <property type="entry name" value="TPR-like"/>
    <property type="match status" value="3"/>
</dbReference>
<dbReference type="Gene3D" id="1.25.40.10">
    <property type="entry name" value="Tetratricopeptide repeat domain"/>
    <property type="match status" value="5"/>
</dbReference>
<accession>A0A2Z6R1V9</accession>
<keyword evidence="7" id="KW-1185">Reference proteome</keyword>
<evidence type="ECO:0000313" key="5">
    <source>
        <dbReference type="EMBL" id="GBB96387.1"/>
    </source>
</evidence>
<sequence>MHNNREILQHQPSGSLSENTTLNESSLPNDRLFTPTTLIPSSSLKVPLGDDIINELLSGDIISNPKALLKLTKLASEQPSQWSARSLVRSLEKLCDTKCYTYTSGETAIILELHLRAFAAVLEAFIQNPAVLGRELREKLYRSLTDFNNIHHKISTVMEQGLKTWRGKGGLQNFNVPDVELQTSGVKRNYNIDFLLIHLRDTIHSLSDDESTFREGWRRFKEFFKGILGVAPGAASSMGHSIPADSASILTTWNKMRDAFGFKIPVSSWYKDWRLLLIFRQTLHSSYQEVGNHNLKKFGERMFLEFLWFHIKGIINGLASSKDAKDDIEFSKILNNKKRLFAELYGMEPISYPHSFWFGMLDLAESVCATSTRSITLSLCYYLALESLNHAPNTFVRFKAIEILLSLQHRRNDWFVVVDSDLKECGNNFQDQKKSKFFGLVDGVKYKLVTKEKIMNSCGIFNNLDDDFPAFTAANSNSSILSLLAQEMLCPVTLQITDQFYGLSCGHFISKNAFHIYKSYRSRKGENLICSICRSVINEEELTLLPQTSTLNALSNKFIAAGLLNAGNISEYEISNPDTIMSELDIKKSKSSIDNNPSVMALVTDQLTNPPDPLIIAREYYPHNPQKALLILDKTLQNQAKAPLAYLERAKIYTHLQRYGEALIDVNNSLQGQGGGLQDDNIEAYRLRAQLYFQTKKYQESLNDITIIINRIESYKINSINTADYKYTPSDLEAYELRGNIHMKLGSYNESISDYTIVVENDEFNILSLANRGTLYREIRKYEESLRDLTKAISINPSFHFAKAQRGSVYCKLNKFSESLKDLEDVLNSTAASDEDKLFATAERGDLYCRQKMFYEALYDLDYVLAQDPYHTFARSRRGYVFMMLKKYGAALGELNEVISLDNHNYYSLTCRGMVYSKLENYNNSLRDFNAVLDRYPNNSLAIRQRAIVYFAMTKYEEGLMDFDRLINLDAKDINALCYRAEILYELGRYDDCIEDCNTILRYDSSNLTALRIRGMVLRKFGQNNNALIDLDKVLLQQPTNAIALLERAAVYVALQQFPSSLIDCEKILYLTPQQSIPYFQEITKIYRELSEAIGVDEIFIHLERVLQDSPNNAYVLTIRAYIYLLQWDCDKAIKDLNLALRDQPNFIPLLWQRSVIRRITQDYSSALSDLGRILELDPGNSFAQTERNEIQSMKDFDRNQSHTSNYHNQSPTNQVSRRSSQTSVSSSSRSNNSTRFQHNS</sequence>
<feature type="region of interest" description="Disordered" evidence="4">
    <location>
        <begin position="1"/>
        <end position="29"/>
    </location>
</feature>
<evidence type="ECO:0000313" key="7">
    <source>
        <dbReference type="Proteomes" id="UP000247702"/>
    </source>
</evidence>
<dbReference type="InterPro" id="IPR011990">
    <property type="entry name" value="TPR-like_helical_dom_sf"/>
</dbReference>
<evidence type="ECO:0000256" key="3">
    <source>
        <dbReference type="PROSITE-ProRule" id="PRU00339"/>
    </source>
</evidence>
<reference evidence="5 7" key="1">
    <citation type="submission" date="2017-11" db="EMBL/GenBank/DDBJ databases">
        <title>The genome of Rhizophagus clarus HR1 reveals common genetic basis of auxotrophy among arbuscular mycorrhizal fungi.</title>
        <authorList>
            <person name="Kobayashi Y."/>
        </authorList>
    </citation>
    <scope>NUCLEOTIDE SEQUENCE [LARGE SCALE GENOMIC DNA]</scope>
    <source>
        <strain evidence="5 7">HR1</strain>
    </source>
</reference>
<dbReference type="PANTHER" id="PTHR44858:SF1">
    <property type="entry name" value="UDP-N-ACETYLGLUCOSAMINE--PEPTIDE N-ACETYLGLUCOSAMINYLTRANSFERASE SPINDLY-RELATED"/>
    <property type="match status" value="1"/>
</dbReference>
<feature type="repeat" description="TPR" evidence="3">
    <location>
        <begin position="906"/>
        <end position="939"/>
    </location>
</feature>
<dbReference type="SMART" id="SM00028">
    <property type="entry name" value="TPR"/>
    <property type="match status" value="14"/>
</dbReference>